<keyword evidence="1 4" id="KW-0349">Heme</keyword>
<protein>
    <submittedName>
        <fullName evidence="8">PSD1 and planctomycete cytochrome C domain-containing protein</fullName>
    </submittedName>
</protein>
<dbReference type="Pfam" id="PF07635">
    <property type="entry name" value="PSCyt1"/>
    <property type="match status" value="1"/>
</dbReference>
<evidence type="ECO:0000313" key="8">
    <source>
        <dbReference type="EMBL" id="MDG3006050.1"/>
    </source>
</evidence>
<evidence type="ECO:0000256" key="2">
    <source>
        <dbReference type="ARBA" id="ARBA00022723"/>
    </source>
</evidence>
<dbReference type="InterPro" id="IPR009056">
    <property type="entry name" value="Cyt_c-like_dom"/>
</dbReference>
<dbReference type="Gene3D" id="1.10.760.10">
    <property type="entry name" value="Cytochrome c-like domain"/>
    <property type="match status" value="1"/>
</dbReference>
<dbReference type="Proteomes" id="UP001216907">
    <property type="component" value="Unassembled WGS sequence"/>
</dbReference>
<dbReference type="EMBL" id="JARRAG010000002">
    <property type="protein sequence ID" value="MDG3006050.1"/>
    <property type="molecule type" value="Genomic_DNA"/>
</dbReference>
<organism evidence="8 9">
    <name type="scientific">Paludisphaera mucosa</name>
    <dbReference type="NCBI Taxonomy" id="3030827"/>
    <lineage>
        <taxon>Bacteria</taxon>
        <taxon>Pseudomonadati</taxon>
        <taxon>Planctomycetota</taxon>
        <taxon>Planctomycetia</taxon>
        <taxon>Isosphaerales</taxon>
        <taxon>Isosphaeraceae</taxon>
        <taxon>Paludisphaera</taxon>
    </lineage>
</organism>
<evidence type="ECO:0000256" key="6">
    <source>
        <dbReference type="SAM" id="SignalP"/>
    </source>
</evidence>
<evidence type="ECO:0000256" key="4">
    <source>
        <dbReference type="PROSITE-ProRule" id="PRU00433"/>
    </source>
</evidence>
<dbReference type="InterPro" id="IPR022655">
    <property type="entry name" value="DUF1553"/>
</dbReference>
<evidence type="ECO:0000259" key="7">
    <source>
        <dbReference type="PROSITE" id="PS51007"/>
    </source>
</evidence>
<dbReference type="PROSITE" id="PS51007">
    <property type="entry name" value="CYTC"/>
    <property type="match status" value="1"/>
</dbReference>
<name>A0ABT6FEQ0_9BACT</name>
<evidence type="ECO:0000256" key="5">
    <source>
        <dbReference type="SAM" id="MobiDB-lite"/>
    </source>
</evidence>
<evidence type="ECO:0000313" key="9">
    <source>
        <dbReference type="Proteomes" id="UP001216907"/>
    </source>
</evidence>
<comment type="caution">
    <text evidence="8">The sequence shown here is derived from an EMBL/GenBank/DDBJ whole genome shotgun (WGS) entry which is preliminary data.</text>
</comment>
<dbReference type="RefSeq" id="WP_277862355.1">
    <property type="nucleotide sequence ID" value="NZ_JARRAG010000002.1"/>
</dbReference>
<keyword evidence="6" id="KW-0732">Signal</keyword>
<keyword evidence="9" id="KW-1185">Reference proteome</keyword>
<sequence length="931" mass="100626">MRIKFATAAMLLGASAATAGDAPASSKAEAVLANACVRCHGADSKKGGLDLSRRDATLKGGETGPAVEPGKPDESLLIEKVAGGEMPPKTPLKPDEVEALRAWVAAGATYGREPITPPRAGADWWSLRPITSPTPPPLDAGAAGQVRTPVDAFILAKLEEAGLTPAPEADRAALMRRVSLDLVGLPPTPEEVAAFVADADPLAYEKLVDRLLASPHYGERWGRHWLDVVRFGESEGYETNMPRANAWPYRDYVIRSFNRDTPFPRFVAEQLAADALPPSEGDDWLVQAATGFLVGGTHDIVGNATIEGMKQQRVDDLDDVITATGTAFLGLTVNCARCHDHKFDPILQKDYYGMQAVFAGVNHASRQVEAADVANRRARAALVREEVAKIDLELDQLEPLARLDADAPTRPMVDPRRNVERFAPVKARMVRMTILATGDPNQPCLDELEVYSAGPSPRNVALATAGGTASASSEYPGAAIHKIAHLNDGLHGNGRSWISQSPGRGVATVAWPEAVAIDRVVWGRDREGAYKDRLPIHYLIEAAEAPDSWRVVASSIDRAAFQPGAAEPPAPALPAEAAARRDALVKRRAELAAELAGLGDKISVYAGMFSQPGPTHLLRRGDPMQPTAEVPPSAIAAVKPGWAWDASPGAPEAERRLALARWIGDPANPLPARVMVNRLWHYHFGRGLVATPSDFGFNGAAPSHPELLDWLAARYIAEGWRLKPIHRLMVLSAAYRRSSRIDPKAREVDAQNRLLWRVTPRRLEAEAVRDAVLAASGQLDLIMGGPGYNIWEKNSNYVAIYRPRAELGPDAFRRMIYQFKPRSQQDPTFGSFDCPDAALVAPRRNTSTTALQALDLLNSRFVVQQSEAFARRIAAEAGPDPEKQVERGFALALARPPSAAERAAGSALIRSHGGPAFCRALYNANEFVYAP</sequence>
<dbReference type="InterPro" id="IPR011429">
    <property type="entry name" value="Cyt_c_Planctomycete-type"/>
</dbReference>
<reference evidence="8 9" key="1">
    <citation type="submission" date="2023-03" db="EMBL/GenBank/DDBJ databases">
        <title>Paludisphaera mucosa sp. nov. a novel planctomycete from northern fen.</title>
        <authorList>
            <person name="Ivanova A."/>
        </authorList>
    </citation>
    <scope>NUCLEOTIDE SEQUENCE [LARGE SCALE GENOMIC DNA]</scope>
    <source>
        <strain evidence="8 9">Pla2</strain>
    </source>
</reference>
<dbReference type="PANTHER" id="PTHR35889:SF3">
    <property type="entry name" value="F-BOX DOMAIN-CONTAINING PROTEIN"/>
    <property type="match status" value="1"/>
</dbReference>
<dbReference type="SUPFAM" id="SSF46626">
    <property type="entry name" value="Cytochrome c"/>
    <property type="match status" value="1"/>
</dbReference>
<accession>A0ABT6FEQ0</accession>
<evidence type="ECO:0000256" key="3">
    <source>
        <dbReference type="ARBA" id="ARBA00023004"/>
    </source>
</evidence>
<keyword evidence="2 4" id="KW-0479">Metal-binding</keyword>
<feature type="domain" description="Cytochrome c" evidence="7">
    <location>
        <begin position="23"/>
        <end position="215"/>
    </location>
</feature>
<feature type="chain" id="PRO_5045997643" evidence="6">
    <location>
        <begin position="20"/>
        <end position="931"/>
    </location>
</feature>
<feature type="compositionally biased region" description="Basic and acidic residues" evidence="5">
    <location>
        <begin position="44"/>
        <end position="57"/>
    </location>
</feature>
<gene>
    <name evidence="8" type="ORF">PZE19_19935</name>
</gene>
<proteinExistence type="predicted"/>
<dbReference type="InterPro" id="IPR011444">
    <property type="entry name" value="DUF1549"/>
</dbReference>
<dbReference type="InterPro" id="IPR036909">
    <property type="entry name" value="Cyt_c-like_dom_sf"/>
</dbReference>
<dbReference type="Pfam" id="PF07587">
    <property type="entry name" value="PSD1"/>
    <property type="match status" value="1"/>
</dbReference>
<feature type="region of interest" description="Disordered" evidence="5">
    <location>
        <begin position="44"/>
        <end position="72"/>
    </location>
</feature>
<dbReference type="Pfam" id="PF07583">
    <property type="entry name" value="PSCyt2"/>
    <property type="match status" value="1"/>
</dbReference>
<evidence type="ECO:0000256" key="1">
    <source>
        <dbReference type="ARBA" id="ARBA00022617"/>
    </source>
</evidence>
<keyword evidence="3 4" id="KW-0408">Iron</keyword>
<feature type="signal peptide" evidence="6">
    <location>
        <begin position="1"/>
        <end position="19"/>
    </location>
</feature>
<dbReference type="PANTHER" id="PTHR35889">
    <property type="entry name" value="CYCLOINULO-OLIGOSACCHARIDE FRUCTANOTRANSFERASE-RELATED"/>
    <property type="match status" value="1"/>
</dbReference>